<gene>
    <name evidence="4" type="ORF">F3Y22_tig00111402pilonHSYRG00725</name>
</gene>
<dbReference type="Pfam" id="PF01535">
    <property type="entry name" value="PPR"/>
    <property type="match status" value="4"/>
</dbReference>
<evidence type="ECO:0000256" key="2">
    <source>
        <dbReference type="ARBA" id="ARBA00061659"/>
    </source>
</evidence>
<dbReference type="Pfam" id="PF13041">
    <property type="entry name" value="PPR_2"/>
    <property type="match status" value="1"/>
</dbReference>
<dbReference type="Pfam" id="PF20431">
    <property type="entry name" value="E_motif"/>
    <property type="match status" value="1"/>
</dbReference>
<evidence type="ECO:0000313" key="5">
    <source>
        <dbReference type="Proteomes" id="UP000436088"/>
    </source>
</evidence>
<comment type="caution">
    <text evidence="4">The sequence shown here is derived from an EMBL/GenBank/DDBJ whole genome shotgun (WGS) entry which is preliminary data.</text>
</comment>
<dbReference type="InterPro" id="IPR002885">
    <property type="entry name" value="PPR_rpt"/>
</dbReference>
<dbReference type="FunFam" id="1.25.40.10:FF:000277">
    <property type="entry name" value="Pentatricopeptide repeat-containing protein, mitochondrial"/>
    <property type="match status" value="1"/>
</dbReference>
<feature type="repeat" description="PPR" evidence="3">
    <location>
        <begin position="194"/>
        <end position="229"/>
    </location>
</feature>
<comment type="similarity">
    <text evidence="2">Belongs to the PPR family. PCMP-E subfamily.</text>
</comment>
<feature type="repeat" description="PPR" evidence="3">
    <location>
        <begin position="159"/>
        <end position="193"/>
    </location>
</feature>
<dbReference type="SUPFAM" id="SSF48452">
    <property type="entry name" value="TPR-like"/>
    <property type="match status" value="1"/>
</dbReference>
<dbReference type="AlphaFoldDB" id="A0A6A2YKM8"/>
<evidence type="ECO:0000256" key="1">
    <source>
        <dbReference type="ARBA" id="ARBA00022737"/>
    </source>
</evidence>
<dbReference type="Proteomes" id="UP000436088">
    <property type="component" value="Unassembled WGS sequence"/>
</dbReference>
<dbReference type="GO" id="GO:0016556">
    <property type="term" value="P:mRNA modification"/>
    <property type="evidence" value="ECO:0007669"/>
    <property type="project" value="UniProtKB-ARBA"/>
</dbReference>
<reference evidence="4" key="1">
    <citation type="submission" date="2019-09" db="EMBL/GenBank/DDBJ databases">
        <title>Draft genome information of white flower Hibiscus syriacus.</title>
        <authorList>
            <person name="Kim Y.-M."/>
        </authorList>
    </citation>
    <scope>NUCLEOTIDE SEQUENCE [LARGE SCALE GENOMIC DNA]</scope>
    <source>
        <strain evidence="4">YM2019G1</strain>
    </source>
</reference>
<dbReference type="Gene3D" id="1.25.40.10">
    <property type="entry name" value="Tetratricopeptide repeat domain"/>
    <property type="match status" value="3"/>
</dbReference>
<dbReference type="InterPro" id="IPR046848">
    <property type="entry name" value="E_motif"/>
</dbReference>
<accession>A0A6A2YKM8</accession>
<keyword evidence="1" id="KW-0677">Repeat</keyword>
<name>A0A6A2YKM8_HIBSY</name>
<sequence length="382" mass="42615">MRAGLRPDSYSVVAALSACGKSEDLLNGKLIHGLILKYNLGFKISIVGNALIDMYSRNGEIIVAELVFDCMYVKDVASWNSLLNGFILCNDLEASRRVFDKMPKRNEVSWSALISGYVKKVNLDAKKNVVLSNALMDMYSKCGYLGVAGTIFNEMCLRDVFSWTIMITGCAFHGKGKQALQLFSDMKESNVAPNEVTFLSLVSACNHEGLFVEGQELFRDMVRCYGFKPMIEHYGCVVDLLGRAGLLEEAKMLIDEMPMLPDAVIWRSLICACLTHGELDLAEAAGEKLMKLEPEDDGAYALLSHVYLRSNRHEDALRIRKLMRNKRIRKIPGCSWIEVNGSVHQFLAEDAAAAAAAAAGDIYWILECIGEPNREFLWLELE</sequence>
<evidence type="ECO:0000313" key="4">
    <source>
        <dbReference type="EMBL" id="KAE8679047.1"/>
    </source>
</evidence>
<proteinExistence type="inferred from homology"/>
<organism evidence="4 5">
    <name type="scientific">Hibiscus syriacus</name>
    <name type="common">Rose of Sharon</name>
    <dbReference type="NCBI Taxonomy" id="106335"/>
    <lineage>
        <taxon>Eukaryota</taxon>
        <taxon>Viridiplantae</taxon>
        <taxon>Streptophyta</taxon>
        <taxon>Embryophyta</taxon>
        <taxon>Tracheophyta</taxon>
        <taxon>Spermatophyta</taxon>
        <taxon>Magnoliopsida</taxon>
        <taxon>eudicotyledons</taxon>
        <taxon>Gunneridae</taxon>
        <taxon>Pentapetalae</taxon>
        <taxon>rosids</taxon>
        <taxon>malvids</taxon>
        <taxon>Malvales</taxon>
        <taxon>Malvaceae</taxon>
        <taxon>Malvoideae</taxon>
        <taxon>Hibiscus</taxon>
    </lineage>
</organism>
<dbReference type="PROSITE" id="PS51375">
    <property type="entry name" value="PPR"/>
    <property type="match status" value="3"/>
</dbReference>
<protein>
    <submittedName>
        <fullName evidence="4">Tetratricopeptide repeat-like superfamily protein, putative isoform 2</fullName>
    </submittedName>
</protein>
<dbReference type="PANTHER" id="PTHR47926:SF497">
    <property type="entry name" value="TETRATRICOPEPTIDE-LIKE HELICAL DOMAIN SUPERFAMILY"/>
    <property type="match status" value="1"/>
</dbReference>
<evidence type="ECO:0000256" key="3">
    <source>
        <dbReference type="PROSITE-ProRule" id="PRU00708"/>
    </source>
</evidence>
<dbReference type="PANTHER" id="PTHR47926">
    <property type="entry name" value="PENTATRICOPEPTIDE REPEAT-CONTAINING PROTEIN"/>
    <property type="match status" value="1"/>
</dbReference>
<dbReference type="InterPro" id="IPR046960">
    <property type="entry name" value="PPR_At4g14850-like_plant"/>
</dbReference>
<dbReference type="InterPro" id="IPR011990">
    <property type="entry name" value="TPR-like_helical_dom_sf"/>
</dbReference>
<dbReference type="EMBL" id="VEPZ02001331">
    <property type="protein sequence ID" value="KAE8679047.1"/>
    <property type="molecule type" value="Genomic_DNA"/>
</dbReference>
<keyword evidence="5" id="KW-1185">Reference proteome</keyword>
<feature type="repeat" description="PPR" evidence="3">
    <location>
        <begin position="75"/>
        <end position="109"/>
    </location>
</feature>
<dbReference type="NCBIfam" id="TIGR00756">
    <property type="entry name" value="PPR"/>
    <property type="match status" value="2"/>
</dbReference>
<dbReference type="GO" id="GO:0005737">
    <property type="term" value="C:cytoplasm"/>
    <property type="evidence" value="ECO:0007669"/>
    <property type="project" value="UniProtKB-ARBA"/>
</dbReference>
<dbReference type="GO" id="GO:0003723">
    <property type="term" value="F:RNA binding"/>
    <property type="evidence" value="ECO:0007669"/>
    <property type="project" value="InterPro"/>
</dbReference>
<dbReference type="PROSITE" id="PS51257">
    <property type="entry name" value="PROKAR_LIPOPROTEIN"/>
    <property type="match status" value="1"/>
</dbReference>